<name>A0A4R6AJC8_9RHOB</name>
<accession>A0A4R6AJC8</accession>
<keyword evidence="3" id="KW-1185">Reference proteome</keyword>
<organism evidence="2 3">
    <name type="scientific">Palleronia sediminis</name>
    <dbReference type="NCBI Taxonomy" id="2547833"/>
    <lineage>
        <taxon>Bacteria</taxon>
        <taxon>Pseudomonadati</taxon>
        <taxon>Pseudomonadota</taxon>
        <taxon>Alphaproteobacteria</taxon>
        <taxon>Rhodobacterales</taxon>
        <taxon>Roseobacteraceae</taxon>
        <taxon>Palleronia</taxon>
    </lineage>
</organism>
<dbReference type="InterPro" id="IPR029044">
    <property type="entry name" value="Nucleotide-diphossugar_trans"/>
</dbReference>
<dbReference type="AlphaFoldDB" id="A0A4R6AJC8"/>
<feature type="domain" description="Glycosyltransferase 2-like" evidence="1">
    <location>
        <begin position="73"/>
        <end position="120"/>
    </location>
</feature>
<gene>
    <name evidence="2" type="ORF">E2L08_02935</name>
</gene>
<protein>
    <submittedName>
        <fullName evidence="2">Glycosyltransferase family 2 protein</fullName>
    </submittedName>
</protein>
<dbReference type="Proteomes" id="UP000295701">
    <property type="component" value="Unassembled WGS sequence"/>
</dbReference>
<keyword evidence="2" id="KW-0808">Transferase</keyword>
<dbReference type="InterPro" id="IPR001173">
    <property type="entry name" value="Glyco_trans_2-like"/>
</dbReference>
<sequence>MTTLTIAITAHSETIVSGPTFRSVRAALAGVEARGAEVQLLLGLDRCTEASHAFMTQAALDDFDRHAFDFGDQGKTRNALADLARGRFLAFVDADDLVSENWLTGALDLLERPENDRAIVHPELNWLFDGVNNVYASPAQDHPFFSPRVMPAANYYDAICVAPRAAWQDIRYADRDVARGYAFEDYQWFVEATAAGWRHLTARDTIVFKRRRDASQTHESRNNSVLIRTIEPLAIDRIADMAGDAGR</sequence>
<dbReference type="CDD" id="cd00761">
    <property type="entry name" value="Glyco_tranf_GTA_type"/>
    <property type="match status" value="1"/>
</dbReference>
<evidence type="ECO:0000313" key="2">
    <source>
        <dbReference type="EMBL" id="TDL83617.1"/>
    </source>
</evidence>
<dbReference type="OrthoDB" id="9790710at2"/>
<dbReference type="Pfam" id="PF00535">
    <property type="entry name" value="Glycos_transf_2"/>
    <property type="match status" value="1"/>
</dbReference>
<reference evidence="2 3" key="1">
    <citation type="submission" date="2019-03" db="EMBL/GenBank/DDBJ databases">
        <title>Primorskyibacter sp. SS33 isolated from sediments.</title>
        <authorList>
            <person name="Xunke S."/>
        </authorList>
    </citation>
    <scope>NUCLEOTIDE SEQUENCE [LARGE SCALE GENOMIC DNA]</scope>
    <source>
        <strain evidence="2 3">SS33</strain>
    </source>
</reference>
<proteinExistence type="predicted"/>
<dbReference type="GO" id="GO:0016740">
    <property type="term" value="F:transferase activity"/>
    <property type="evidence" value="ECO:0007669"/>
    <property type="project" value="UniProtKB-KW"/>
</dbReference>
<dbReference type="Gene3D" id="3.90.550.10">
    <property type="entry name" value="Spore Coat Polysaccharide Biosynthesis Protein SpsA, Chain A"/>
    <property type="match status" value="1"/>
</dbReference>
<dbReference type="RefSeq" id="WP_133395570.1">
    <property type="nucleotide sequence ID" value="NZ_SNAA01000002.1"/>
</dbReference>
<evidence type="ECO:0000313" key="3">
    <source>
        <dbReference type="Proteomes" id="UP000295701"/>
    </source>
</evidence>
<dbReference type="EMBL" id="SNAA01000002">
    <property type="protein sequence ID" value="TDL83617.1"/>
    <property type="molecule type" value="Genomic_DNA"/>
</dbReference>
<evidence type="ECO:0000259" key="1">
    <source>
        <dbReference type="Pfam" id="PF00535"/>
    </source>
</evidence>
<dbReference type="SUPFAM" id="SSF53448">
    <property type="entry name" value="Nucleotide-diphospho-sugar transferases"/>
    <property type="match status" value="1"/>
</dbReference>
<comment type="caution">
    <text evidence="2">The sequence shown here is derived from an EMBL/GenBank/DDBJ whole genome shotgun (WGS) entry which is preliminary data.</text>
</comment>